<reference evidence="2" key="1">
    <citation type="submission" date="2023-08" db="EMBL/GenBank/DDBJ databases">
        <title>Pelteobagrus vachellii genome.</title>
        <authorList>
            <person name="Liu H."/>
        </authorList>
    </citation>
    <scope>NUCLEOTIDE SEQUENCE</scope>
    <source>
        <strain evidence="2">PRFRI_2022a</strain>
        <tissue evidence="2">Muscle</tissue>
    </source>
</reference>
<comment type="caution">
    <text evidence="2">The sequence shown here is derived from an EMBL/GenBank/DDBJ whole genome shotgun (WGS) entry which is preliminary data.</text>
</comment>
<name>A0AA88NXC1_TACVA</name>
<sequence length="207" mass="23814">MSDQDQIMKDFLLPDLSKDGSETYLQKIRNVALKHSQSSIQLKKHSLKVGSLAVTAYKDEPEMLEEWEQFYLSDHMYMEVIGVVEKFSGHLPNDGLVLMVCEDGKVFAYNDNTLYHINNNLKELFVHGFKLPGIKSYSHGQSFEDMTEKEWDKVKKSKEVREKMKDHEEMLKCLKDSYLTNLDIISGRKQGEPSSSGGRDKPIPVHL</sequence>
<gene>
    <name evidence="2" type="ORF">Q7C36_004044</name>
</gene>
<evidence type="ECO:0008006" key="4">
    <source>
        <dbReference type="Google" id="ProtNLM"/>
    </source>
</evidence>
<dbReference type="InterPro" id="IPR003360">
    <property type="entry name" value="US22-like"/>
</dbReference>
<dbReference type="Proteomes" id="UP001187315">
    <property type="component" value="Unassembled WGS sequence"/>
</dbReference>
<feature type="compositionally biased region" description="Basic and acidic residues" evidence="1">
    <location>
        <begin position="198"/>
        <end position="207"/>
    </location>
</feature>
<dbReference type="Pfam" id="PF02393">
    <property type="entry name" value="US22"/>
    <property type="match status" value="1"/>
</dbReference>
<organism evidence="2 3">
    <name type="scientific">Tachysurus vachellii</name>
    <name type="common">Darkbarbel catfish</name>
    <name type="synonym">Pelteobagrus vachellii</name>
    <dbReference type="NCBI Taxonomy" id="175792"/>
    <lineage>
        <taxon>Eukaryota</taxon>
        <taxon>Metazoa</taxon>
        <taxon>Chordata</taxon>
        <taxon>Craniata</taxon>
        <taxon>Vertebrata</taxon>
        <taxon>Euteleostomi</taxon>
        <taxon>Actinopterygii</taxon>
        <taxon>Neopterygii</taxon>
        <taxon>Teleostei</taxon>
        <taxon>Ostariophysi</taxon>
        <taxon>Siluriformes</taxon>
        <taxon>Bagridae</taxon>
        <taxon>Tachysurus</taxon>
    </lineage>
</organism>
<evidence type="ECO:0000313" key="3">
    <source>
        <dbReference type="Proteomes" id="UP001187315"/>
    </source>
</evidence>
<feature type="region of interest" description="Disordered" evidence="1">
    <location>
        <begin position="185"/>
        <end position="207"/>
    </location>
</feature>
<dbReference type="AlphaFoldDB" id="A0AA88NXC1"/>
<accession>A0AA88NXC1</accession>
<evidence type="ECO:0000313" key="2">
    <source>
        <dbReference type="EMBL" id="KAK2864890.1"/>
    </source>
</evidence>
<proteinExistence type="predicted"/>
<keyword evidence="3" id="KW-1185">Reference proteome</keyword>
<protein>
    <recommendedName>
        <fullName evidence="4">US22 family protein</fullName>
    </recommendedName>
</protein>
<dbReference type="EMBL" id="JAVHJS010000003">
    <property type="protein sequence ID" value="KAK2864890.1"/>
    <property type="molecule type" value="Genomic_DNA"/>
</dbReference>
<evidence type="ECO:0000256" key="1">
    <source>
        <dbReference type="SAM" id="MobiDB-lite"/>
    </source>
</evidence>